<dbReference type="InterPro" id="IPR014710">
    <property type="entry name" value="RmlC-like_jellyroll"/>
</dbReference>
<keyword evidence="1" id="KW-0805">Transcription regulation</keyword>
<dbReference type="InterPro" id="IPR020449">
    <property type="entry name" value="Tscrpt_reg_AraC-type_HTH"/>
</dbReference>
<organism evidence="5 6">
    <name type="scientific">Candidatus Acutalibacter pullistercoris</name>
    <dbReference type="NCBI Taxonomy" id="2838418"/>
    <lineage>
        <taxon>Bacteria</taxon>
        <taxon>Bacillati</taxon>
        <taxon>Bacillota</taxon>
        <taxon>Clostridia</taxon>
        <taxon>Eubacteriales</taxon>
        <taxon>Acutalibacteraceae</taxon>
        <taxon>Acutalibacter</taxon>
    </lineage>
</organism>
<dbReference type="PANTHER" id="PTHR43280:SF2">
    <property type="entry name" value="HTH-TYPE TRANSCRIPTIONAL REGULATOR EXSA"/>
    <property type="match status" value="1"/>
</dbReference>
<dbReference type="Pfam" id="PF02311">
    <property type="entry name" value="AraC_binding"/>
    <property type="match status" value="1"/>
</dbReference>
<dbReference type="PROSITE" id="PS00041">
    <property type="entry name" value="HTH_ARAC_FAMILY_1"/>
    <property type="match status" value="1"/>
</dbReference>
<dbReference type="PROSITE" id="PS01124">
    <property type="entry name" value="HTH_ARAC_FAMILY_2"/>
    <property type="match status" value="1"/>
</dbReference>
<dbReference type="SUPFAM" id="SSF51182">
    <property type="entry name" value="RmlC-like cupins"/>
    <property type="match status" value="1"/>
</dbReference>
<keyword evidence="3" id="KW-0804">Transcription</keyword>
<dbReference type="InterPro" id="IPR018062">
    <property type="entry name" value="HTH_AraC-typ_CS"/>
</dbReference>
<name>A0A9D1YE57_9FIRM</name>
<dbReference type="PANTHER" id="PTHR43280">
    <property type="entry name" value="ARAC-FAMILY TRANSCRIPTIONAL REGULATOR"/>
    <property type="match status" value="1"/>
</dbReference>
<feature type="domain" description="HTH araC/xylS-type" evidence="4">
    <location>
        <begin position="224"/>
        <end position="321"/>
    </location>
</feature>
<keyword evidence="2" id="KW-0238">DNA-binding</keyword>
<proteinExistence type="predicted"/>
<dbReference type="InterPro" id="IPR003313">
    <property type="entry name" value="AraC-bd"/>
</dbReference>
<evidence type="ECO:0000313" key="6">
    <source>
        <dbReference type="Proteomes" id="UP000823915"/>
    </source>
</evidence>
<dbReference type="SMART" id="SM00342">
    <property type="entry name" value="HTH_ARAC"/>
    <property type="match status" value="1"/>
</dbReference>
<dbReference type="AlphaFoldDB" id="A0A9D1YE57"/>
<dbReference type="GO" id="GO:0043565">
    <property type="term" value="F:sequence-specific DNA binding"/>
    <property type="evidence" value="ECO:0007669"/>
    <property type="project" value="InterPro"/>
</dbReference>
<gene>
    <name evidence="5" type="ORF">H9838_00275</name>
</gene>
<evidence type="ECO:0000256" key="2">
    <source>
        <dbReference type="ARBA" id="ARBA00023125"/>
    </source>
</evidence>
<dbReference type="InterPro" id="IPR009057">
    <property type="entry name" value="Homeodomain-like_sf"/>
</dbReference>
<evidence type="ECO:0000313" key="5">
    <source>
        <dbReference type="EMBL" id="HIY25593.1"/>
    </source>
</evidence>
<evidence type="ECO:0000256" key="1">
    <source>
        <dbReference type="ARBA" id="ARBA00023015"/>
    </source>
</evidence>
<dbReference type="GO" id="GO:0003700">
    <property type="term" value="F:DNA-binding transcription factor activity"/>
    <property type="evidence" value="ECO:0007669"/>
    <property type="project" value="InterPro"/>
</dbReference>
<dbReference type="InterPro" id="IPR018060">
    <property type="entry name" value="HTH_AraC"/>
</dbReference>
<dbReference type="InterPro" id="IPR011051">
    <property type="entry name" value="RmlC_Cupin_sf"/>
</dbReference>
<evidence type="ECO:0000259" key="4">
    <source>
        <dbReference type="PROSITE" id="PS01124"/>
    </source>
</evidence>
<dbReference type="SUPFAM" id="SSF46689">
    <property type="entry name" value="Homeodomain-like"/>
    <property type="match status" value="1"/>
</dbReference>
<protein>
    <submittedName>
        <fullName evidence="5">AraC family transcriptional regulator</fullName>
    </submittedName>
</protein>
<accession>A0A9D1YE57</accession>
<dbReference type="Gene3D" id="1.10.10.60">
    <property type="entry name" value="Homeodomain-like"/>
    <property type="match status" value="1"/>
</dbReference>
<dbReference type="Gene3D" id="2.60.120.10">
    <property type="entry name" value="Jelly Rolls"/>
    <property type="match status" value="1"/>
</dbReference>
<dbReference type="PRINTS" id="PR00032">
    <property type="entry name" value="HTHARAC"/>
</dbReference>
<evidence type="ECO:0000256" key="3">
    <source>
        <dbReference type="ARBA" id="ARBA00023163"/>
    </source>
</evidence>
<sequence length="326" mass="36562">MREKLMERLRLVTQEEQRLLEGGQVERERYSGKPLGPEVLAVDSQRLLDHGELITLRTHTRFAAFPAHTHNYVEIMYMCSGQTVHWVNGGPPLTLRAGELLFLNQHAVHQVERAGAEDVGVNFIVLPQFFDYALELIGTHNVLGNFLLSGLRQQGGGISFLHFQVAGVPAVQNLVENLVDSLAFPQPGTRRLNQATMGVLFLQLLHCTQSLAQEGPAQAEGPVLSALREIEENYRSADLSRVARQEHLSLSALSSAVHLATGRTFKELLLEKRLSKGAELLRDTGLPVEDIIAAVGYENTSYFYRKFRERYGVSPRDYRRSHRGRS</sequence>
<dbReference type="EMBL" id="DXDU01000006">
    <property type="protein sequence ID" value="HIY25593.1"/>
    <property type="molecule type" value="Genomic_DNA"/>
</dbReference>
<dbReference type="Pfam" id="PF12833">
    <property type="entry name" value="HTH_18"/>
    <property type="match status" value="1"/>
</dbReference>
<reference evidence="5" key="2">
    <citation type="submission" date="2021-04" db="EMBL/GenBank/DDBJ databases">
        <authorList>
            <person name="Gilroy R."/>
        </authorList>
    </citation>
    <scope>NUCLEOTIDE SEQUENCE</scope>
    <source>
        <strain evidence="5">1282</strain>
    </source>
</reference>
<comment type="caution">
    <text evidence="5">The sequence shown here is derived from an EMBL/GenBank/DDBJ whole genome shotgun (WGS) entry which is preliminary data.</text>
</comment>
<dbReference type="Proteomes" id="UP000823915">
    <property type="component" value="Unassembled WGS sequence"/>
</dbReference>
<reference evidence="5" key="1">
    <citation type="journal article" date="2021" name="PeerJ">
        <title>Extensive microbial diversity within the chicken gut microbiome revealed by metagenomics and culture.</title>
        <authorList>
            <person name="Gilroy R."/>
            <person name="Ravi A."/>
            <person name="Getino M."/>
            <person name="Pursley I."/>
            <person name="Horton D.L."/>
            <person name="Alikhan N.F."/>
            <person name="Baker D."/>
            <person name="Gharbi K."/>
            <person name="Hall N."/>
            <person name="Watson M."/>
            <person name="Adriaenssens E.M."/>
            <person name="Foster-Nyarko E."/>
            <person name="Jarju S."/>
            <person name="Secka A."/>
            <person name="Antonio M."/>
            <person name="Oren A."/>
            <person name="Chaudhuri R.R."/>
            <person name="La Ragione R."/>
            <person name="Hildebrand F."/>
            <person name="Pallen M.J."/>
        </authorList>
    </citation>
    <scope>NUCLEOTIDE SEQUENCE</scope>
    <source>
        <strain evidence="5">1282</strain>
    </source>
</reference>